<evidence type="ECO:0000256" key="8">
    <source>
        <dbReference type="ARBA" id="ARBA00022989"/>
    </source>
</evidence>
<dbReference type="EC" id="2.3.2.27" evidence="4"/>
<evidence type="ECO:0000256" key="9">
    <source>
        <dbReference type="ARBA" id="ARBA00023136"/>
    </source>
</evidence>
<evidence type="ECO:0000259" key="13">
    <source>
        <dbReference type="Pfam" id="PF25333"/>
    </source>
</evidence>
<feature type="domain" description="DUF2921" evidence="13">
    <location>
        <begin position="1344"/>
        <end position="1510"/>
    </location>
</feature>
<dbReference type="Pfam" id="PF25333">
    <property type="entry name" value="DUF2921_N"/>
    <property type="match status" value="6"/>
</dbReference>
<evidence type="ECO:0000259" key="12">
    <source>
        <dbReference type="Pfam" id="PF11145"/>
    </source>
</evidence>
<feature type="domain" description="DUF2921" evidence="13">
    <location>
        <begin position="223"/>
        <end position="377"/>
    </location>
</feature>
<evidence type="ECO:0000256" key="6">
    <source>
        <dbReference type="ARBA" id="ARBA00022692"/>
    </source>
</evidence>
<feature type="region of interest" description="Disordered" evidence="10">
    <location>
        <begin position="925"/>
        <end position="944"/>
    </location>
</feature>
<name>A0AAQ3WQ76_PASNO</name>
<feature type="transmembrane region" description="Helical" evidence="11">
    <location>
        <begin position="850"/>
        <end position="869"/>
    </location>
</feature>
<reference evidence="14 15" key="1">
    <citation type="submission" date="2024-02" db="EMBL/GenBank/DDBJ databases">
        <title>High-quality chromosome-scale genome assembly of Pensacola bahiagrass (Paspalum notatum Flugge var. saurae).</title>
        <authorList>
            <person name="Vega J.M."/>
            <person name="Podio M."/>
            <person name="Orjuela J."/>
            <person name="Siena L.A."/>
            <person name="Pessino S.C."/>
            <person name="Combes M.C."/>
            <person name="Mariac C."/>
            <person name="Albertini E."/>
            <person name="Pupilli F."/>
            <person name="Ortiz J.P.A."/>
            <person name="Leblanc O."/>
        </authorList>
    </citation>
    <scope>NUCLEOTIDE SEQUENCE [LARGE SCALE GENOMIC DNA]</scope>
    <source>
        <strain evidence="14">R1</strain>
        <tissue evidence="14">Leaf</tissue>
    </source>
</reference>
<gene>
    <name evidence="14" type="ORF">U9M48_018102</name>
</gene>
<feature type="region of interest" description="Disordered" evidence="10">
    <location>
        <begin position="116"/>
        <end position="146"/>
    </location>
</feature>
<keyword evidence="8 11" id="KW-1133">Transmembrane helix</keyword>
<feature type="domain" description="DUF2921" evidence="13">
    <location>
        <begin position="403"/>
        <end position="589"/>
    </location>
</feature>
<feature type="transmembrane region" description="Helical" evidence="11">
    <location>
        <begin position="1760"/>
        <end position="1780"/>
    </location>
</feature>
<comment type="pathway">
    <text evidence="3">Protein modification; protein ubiquitination.</text>
</comment>
<dbReference type="InterPro" id="IPR057425">
    <property type="entry name" value="DUF2921_N"/>
</dbReference>
<keyword evidence="9 11" id="KW-0472">Membrane</keyword>
<feature type="domain" description="DUF2921" evidence="13">
    <location>
        <begin position="624"/>
        <end position="797"/>
    </location>
</feature>
<protein>
    <recommendedName>
        <fullName evidence="4">RING-type E3 ubiquitin transferase</fullName>
        <ecNumber evidence="4">2.3.2.27</ecNumber>
    </recommendedName>
</protein>
<dbReference type="InterPro" id="IPR021319">
    <property type="entry name" value="DUF2921"/>
</dbReference>
<evidence type="ECO:0000313" key="15">
    <source>
        <dbReference type="Proteomes" id="UP001341281"/>
    </source>
</evidence>
<evidence type="ECO:0000313" key="14">
    <source>
        <dbReference type="EMBL" id="WVZ69291.1"/>
    </source>
</evidence>
<dbReference type="PANTHER" id="PTHR33389:SF33">
    <property type="entry name" value="DUF2921 FAMILY PROTEIN"/>
    <property type="match status" value="1"/>
</dbReference>
<sequence length="2044" mass="221521">MIWNMSRNSGGGTAGVISFSRTGSYMGSLPSVAAFPSNYSYRDLCVTIGADGAFFEAAAVNSTSRSRLLHVSYDSRHQVAVAHVNYSSSALPTLNMVAGNAQLWGARGDVVLGARQRAGSDLGPPSNEERSQKKVQRVRHKERGHPESPLDRICFVLFLANDSLRQLAWQIGSNGVHSQFTASSCCLSLAGMTRPHSHVVSARLPLLLLLMLLHATTTASFSSLCNSTPPPDLPVASPSLGAPLALPSIFTGHFSGGGDLRFAPDDRSYYTRAFTLSPRDGSARATTDPAVVHLSATLTLSGTRRHSGLPHSVSFGLDGYYSISNASSTSTAALCMAGSGSYAREDGFGVVVLSDVVLRLRLPHPANLSRPFVTGRLGGADFDSVALVAYAEDDYEYGETAASCPPPPAPVRALAVRQVLRRAGFSCGRLRALLRRSYSLKYRAPNGRAASGGDSFPLRLRHGSMYVNQLRCAADGAVRAYMVFYTNQSNASPFNYTARWRFQRQRERQHQRDFLIGDEALVAQGSWDLSRSQLCLRACRVATSDLSRADLDVRECGIVVRFWFPAEWSIRDRSVAAGTIWNTSTSNSGGDTAAGGVISVSSRTGGYMGNLSDIKYSYSRVEEAKKHYNSMPALSTERKGRFPSNYSYWDFTFKFFLKKQRGLRGYASPVTIGSALVEGGGLMAEEAFAEAVDVKQRLLNVSYDLQFQQAAYLNYSHVKNNSPQPRRTRISAEGVYDTKTGSLCMVTCQAVANGSSSDCEILVTVQFAPMDAVEENRAVGTIRSLRKKGDPLFFEALELVGYGMYAQRRGESSSRVDMESVMLVLSMTLSCVFTALQLRHVRKHPEALPATSATMLAVLALGYVIPLVLNLEDMYADSRKRFFVQLTTGGSLELNEFMLRASTMLAFVLQLRLLQLSLSRRGSTDNNQAATASKHEDPAASSSESDSERSTLWICLPLYALGAVVVWIVHMTDVDDAHGARAGALSALRRPALVDDLAAYAGLVLDGFLLPQVVRNAFSGARVPALSPWFYGGGTVIRAAPHVYDVFRRRNYVPSWRPSYVYANPRDDLFGVAWDVAIPCGAALLAVVLFLQQRLGGAFLCCLRSGRSGEYQKAPTKMAAAKNRSHLASYRNRFLLLSMAIVSSSVVSAMDSSLCTIPSHAPEDVPAGKDTLPLISSFQLSAGYFFGGEDIHFAKDESTESLFRVPRSLTLLPLRVHYTTDSTVIHVSATLTLSGGLDPHAMAAHRSRRRNSFLGSHTVIFHLDGYYSSASAELCMAGSGTYTMDDGWLKHLPDVVLRLRVPSPASLSDPFVTGRLKGTGFEAISLVAHAEGDGERYEYGQRVSCPPSSQPSSTTRGALDGASFSCARLREQLVASYKLQHGGGGGHASSTSPALPWLQELPRMHVGQVQCAADGAVRVYATFSDDTNMWGAGHRRPGFVVSEVAVVAEGRWDSALGMLCLTACRAARSAVSLAVRQQDCGIGMSFWFPAFWTVRDRSIVAGTLWNSSQGAAAGSNAGDDAPAIISASSIDVDNDNNRGDFSDVKYTYTMVEEAKERYFADVLRSQNNNKKKKVINGPFPAAAEYTYSDFEFRFYVENRPSELGEAHPVTIGSAMVYGDSRLAAGDGKADMEYGLLNISYYIHTRHLPPHFNPMRALNTTSPVTIEERLVTAEGVYDPRTGVLCMIGCQELEHGSTDCRTLITVHFASLDAKAQGHGKGVISSLRAGTDPLFFAKTDIVLFGMFAEQVAESVSRMDLESVMLVLSATLPCVFTALQIIHAKRNPEAAAATSIAMLLVLALGYAAQLVIGSEGMFVSRGTKYAAFQRTVPYEPRQAMLRVPTLLAFVLQLRLLQLCWSARRSPAADRTKAEASSAAERTSVLWVCLPLWVLGGALTLALHESNSRRAAWVDSLAVRVGPGPATVWEDLAASAGLALDGFLLPQVVMNAFSGSRVRALSPWFYVGGTVARAVPRAYDVVRSLGYVPSMKPSHVYASPLDDRFGVAWDIAVPCGAALLAVLLFLQQRLGGAFLFRSRGTGEYETVST</sequence>
<evidence type="ECO:0000256" key="2">
    <source>
        <dbReference type="ARBA" id="ARBA00004127"/>
    </source>
</evidence>
<feature type="transmembrane region" description="Helical" evidence="11">
    <location>
        <begin position="1835"/>
        <end position="1858"/>
    </location>
</feature>
<evidence type="ECO:0000256" key="1">
    <source>
        <dbReference type="ARBA" id="ARBA00000900"/>
    </source>
</evidence>
<evidence type="ECO:0000256" key="7">
    <source>
        <dbReference type="ARBA" id="ARBA00022786"/>
    </source>
</evidence>
<evidence type="ECO:0000256" key="10">
    <source>
        <dbReference type="SAM" id="MobiDB-lite"/>
    </source>
</evidence>
<feature type="domain" description="SWEET-like" evidence="12">
    <location>
        <begin position="811"/>
        <end position="1100"/>
    </location>
</feature>
<dbReference type="EMBL" id="CP144748">
    <property type="protein sequence ID" value="WVZ69291.1"/>
    <property type="molecule type" value="Genomic_DNA"/>
</dbReference>
<evidence type="ECO:0000256" key="4">
    <source>
        <dbReference type="ARBA" id="ARBA00012483"/>
    </source>
</evidence>
<evidence type="ECO:0000256" key="11">
    <source>
        <dbReference type="SAM" id="Phobius"/>
    </source>
</evidence>
<dbReference type="GO" id="GO:0012505">
    <property type="term" value="C:endomembrane system"/>
    <property type="evidence" value="ECO:0007669"/>
    <property type="project" value="UniProtKB-SubCell"/>
</dbReference>
<keyword evidence="6 11" id="KW-0812">Transmembrane</keyword>
<feature type="domain" description="DUF2921" evidence="13">
    <location>
        <begin position="1153"/>
        <end position="1317"/>
    </location>
</feature>
<feature type="compositionally biased region" description="Basic residues" evidence="10">
    <location>
        <begin position="133"/>
        <end position="143"/>
    </location>
</feature>
<keyword evidence="15" id="KW-1185">Reference proteome</keyword>
<comment type="catalytic activity">
    <reaction evidence="1">
        <text>S-ubiquitinyl-[E2 ubiquitin-conjugating enzyme]-L-cysteine + [acceptor protein]-L-lysine = [E2 ubiquitin-conjugating enzyme]-L-cysteine + N(6)-ubiquitinyl-[acceptor protein]-L-lysine.</text>
        <dbReference type="EC" id="2.3.2.27"/>
    </reaction>
</comment>
<feature type="domain" description="SWEET-like" evidence="12">
    <location>
        <begin position="1748"/>
        <end position="2033"/>
    </location>
</feature>
<feature type="transmembrane region" description="Helical" evidence="11">
    <location>
        <begin position="2002"/>
        <end position="2021"/>
    </location>
</feature>
<feature type="domain" description="DUF2921" evidence="13">
    <location>
        <begin position="1576"/>
        <end position="1735"/>
    </location>
</feature>
<accession>A0AAQ3WQ76</accession>
<feature type="transmembrane region" description="Helical" evidence="11">
    <location>
        <begin position="1069"/>
        <end position="1091"/>
    </location>
</feature>
<dbReference type="Pfam" id="PF11145">
    <property type="entry name" value="DUF2921"/>
    <property type="match status" value="2"/>
</dbReference>
<organism evidence="14 15">
    <name type="scientific">Paspalum notatum var. saurae</name>
    <dbReference type="NCBI Taxonomy" id="547442"/>
    <lineage>
        <taxon>Eukaryota</taxon>
        <taxon>Viridiplantae</taxon>
        <taxon>Streptophyta</taxon>
        <taxon>Embryophyta</taxon>
        <taxon>Tracheophyta</taxon>
        <taxon>Spermatophyta</taxon>
        <taxon>Magnoliopsida</taxon>
        <taxon>Liliopsida</taxon>
        <taxon>Poales</taxon>
        <taxon>Poaceae</taxon>
        <taxon>PACMAD clade</taxon>
        <taxon>Panicoideae</taxon>
        <taxon>Andropogonodae</taxon>
        <taxon>Paspaleae</taxon>
        <taxon>Paspalinae</taxon>
        <taxon>Paspalum</taxon>
    </lineage>
</organism>
<evidence type="ECO:0000256" key="3">
    <source>
        <dbReference type="ARBA" id="ARBA00004906"/>
    </source>
</evidence>
<dbReference type="PANTHER" id="PTHR33389">
    <property type="entry name" value="FAMILY PROTEIN, PUTATIVE (DUF2921)-RELATED"/>
    <property type="match status" value="1"/>
</dbReference>
<feature type="transmembrane region" description="Helical" evidence="11">
    <location>
        <begin position="1792"/>
        <end position="1815"/>
    </location>
</feature>
<keyword evidence="5" id="KW-0808">Transferase</keyword>
<keyword evidence="7" id="KW-0833">Ubl conjugation pathway</keyword>
<comment type="subcellular location">
    <subcellularLocation>
        <location evidence="2">Endomembrane system</location>
        <topology evidence="2">Multi-pass membrane protein</topology>
    </subcellularLocation>
</comment>
<dbReference type="Proteomes" id="UP001341281">
    <property type="component" value="Chromosome 04"/>
</dbReference>
<dbReference type="GO" id="GO:0061630">
    <property type="term" value="F:ubiquitin protein ligase activity"/>
    <property type="evidence" value="ECO:0007669"/>
    <property type="project" value="UniProtKB-EC"/>
</dbReference>
<evidence type="ECO:0000256" key="5">
    <source>
        <dbReference type="ARBA" id="ARBA00022679"/>
    </source>
</evidence>
<feature type="transmembrane region" description="Helical" evidence="11">
    <location>
        <begin position="1879"/>
        <end position="1898"/>
    </location>
</feature>
<proteinExistence type="predicted"/>